<dbReference type="RefSeq" id="WP_386824315.1">
    <property type="nucleotide sequence ID" value="NZ_JBHTIF010000002.1"/>
</dbReference>
<evidence type="ECO:0008006" key="3">
    <source>
        <dbReference type="Google" id="ProtNLM"/>
    </source>
</evidence>
<evidence type="ECO:0000313" key="1">
    <source>
        <dbReference type="EMBL" id="MFD0726429.1"/>
    </source>
</evidence>
<evidence type="ECO:0000313" key="2">
    <source>
        <dbReference type="Proteomes" id="UP001597110"/>
    </source>
</evidence>
<comment type="caution">
    <text evidence="1">The sequence shown here is derived from an EMBL/GenBank/DDBJ whole genome shotgun (WGS) entry which is preliminary data.</text>
</comment>
<organism evidence="1 2">
    <name type="scientific">Lysobacter brunescens</name>
    <dbReference type="NCBI Taxonomy" id="262323"/>
    <lineage>
        <taxon>Bacteria</taxon>
        <taxon>Pseudomonadati</taxon>
        <taxon>Pseudomonadota</taxon>
        <taxon>Gammaproteobacteria</taxon>
        <taxon>Lysobacterales</taxon>
        <taxon>Lysobacteraceae</taxon>
        <taxon>Lysobacter</taxon>
    </lineage>
</organism>
<name>A0ABW2YD87_9GAMM</name>
<accession>A0ABW2YD87</accession>
<keyword evidence="2" id="KW-1185">Reference proteome</keyword>
<proteinExistence type="predicted"/>
<sequence>MGLQFPGSWRFSPPPDGHFINTSIPNEAIWEFNSIIDKMTGQGDRWSLLEHFKSAFGTSTRSSSESWAESDLARAMEHAAGNAPLFIEAFVNACDAIRNDGRGWFAPDSAFINSVLFKHRIGYEIQPPKLIAREAGSTPIPVAVATPTLSETARMTIENSLNRSENLLVEGRAREAVQEIIWLLETVATAFRNLESASGRIEGKYFNQIVRDLRNKSADTTLERILDWITSMHGYLSSPKGGGVRHGIDLAEGVPLDLNEARLFCNLTRSYIHFLLEEHKNLKQHHRTEPVSPFDS</sequence>
<dbReference type="EMBL" id="JBHTIF010000002">
    <property type="protein sequence ID" value="MFD0726429.1"/>
    <property type="molecule type" value="Genomic_DNA"/>
</dbReference>
<protein>
    <recommendedName>
        <fullName evidence="3">Abortive infection protein-like C-terminal domain-containing protein</fullName>
    </recommendedName>
</protein>
<gene>
    <name evidence="1" type="ORF">ACFQ0E_12575</name>
</gene>
<dbReference type="Proteomes" id="UP001597110">
    <property type="component" value="Unassembled WGS sequence"/>
</dbReference>
<reference evidence="2" key="1">
    <citation type="journal article" date="2019" name="Int. J. Syst. Evol. Microbiol.">
        <title>The Global Catalogue of Microorganisms (GCM) 10K type strain sequencing project: providing services to taxonomists for standard genome sequencing and annotation.</title>
        <authorList>
            <consortium name="The Broad Institute Genomics Platform"/>
            <consortium name="The Broad Institute Genome Sequencing Center for Infectious Disease"/>
            <person name="Wu L."/>
            <person name="Ma J."/>
        </authorList>
    </citation>
    <scope>NUCLEOTIDE SEQUENCE [LARGE SCALE GENOMIC DNA]</scope>
    <source>
        <strain evidence="2">CCUG 55585</strain>
    </source>
</reference>